<protein>
    <submittedName>
        <fullName evidence="2">Uncharacterized protein</fullName>
    </submittedName>
</protein>
<dbReference type="EMBL" id="BRXY01000174">
    <property type="protein sequence ID" value="GMH73950.1"/>
    <property type="molecule type" value="Genomic_DNA"/>
</dbReference>
<dbReference type="OrthoDB" id="48180at2759"/>
<comment type="caution">
    <text evidence="2">The sequence shown here is derived from an EMBL/GenBank/DDBJ whole genome shotgun (WGS) entry which is preliminary data.</text>
</comment>
<feature type="compositionally biased region" description="Polar residues" evidence="1">
    <location>
        <begin position="286"/>
        <end position="306"/>
    </location>
</feature>
<dbReference type="AlphaFoldDB" id="A0A9W7AQ40"/>
<gene>
    <name evidence="2" type="ORF">TrST_g6636</name>
</gene>
<feature type="compositionally biased region" description="Basic and acidic residues" evidence="1">
    <location>
        <begin position="363"/>
        <end position="379"/>
    </location>
</feature>
<feature type="compositionally biased region" description="Polar residues" evidence="1">
    <location>
        <begin position="60"/>
        <end position="81"/>
    </location>
</feature>
<evidence type="ECO:0000256" key="1">
    <source>
        <dbReference type="SAM" id="MobiDB-lite"/>
    </source>
</evidence>
<reference evidence="3" key="1">
    <citation type="journal article" date="2023" name="Commun. Biol.">
        <title>Genome analysis of Parmales, the sister group of diatoms, reveals the evolutionary specialization of diatoms from phago-mixotrophs to photoautotrophs.</title>
        <authorList>
            <person name="Ban H."/>
            <person name="Sato S."/>
            <person name="Yoshikawa S."/>
            <person name="Yamada K."/>
            <person name="Nakamura Y."/>
            <person name="Ichinomiya M."/>
            <person name="Sato N."/>
            <person name="Blanc-Mathieu R."/>
            <person name="Endo H."/>
            <person name="Kuwata A."/>
            <person name="Ogata H."/>
        </authorList>
    </citation>
    <scope>NUCLEOTIDE SEQUENCE [LARGE SCALE GENOMIC DNA]</scope>
    <source>
        <strain evidence="3">NIES 3701</strain>
    </source>
</reference>
<feature type="compositionally biased region" description="Low complexity" evidence="1">
    <location>
        <begin position="1"/>
        <end position="15"/>
    </location>
</feature>
<feature type="region of interest" description="Disordered" evidence="1">
    <location>
        <begin position="1"/>
        <end position="102"/>
    </location>
</feature>
<keyword evidence="3" id="KW-1185">Reference proteome</keyword>
<feature type="compositionally biased region" description="Low complexity" evidence="1">
    <location>
        <begin position="274"/>
        <end position="284"/>
    </location>
</feature>
<evidence type="ECO:0000313" key="2">
    <source>
        <dbReference type="EMBL" id="GMH73950.1"/>
    </source>
</evidence>
<evidence type="ECO:0000313" key="3">
    <source>
        <dbReference type="Proteomes" id="UP001165085"/>
    </source>
</evidence>
<name>A0A9W7AQ40_9STRA</name>
<feature type="compositionally biased region" description="Low complexity" evidence="1">
    <location>
        <begin position="35"/>
        <end position="52"/>
    </location>
</feature>
<feature type="compositionally biased region" description="Basic and acidic residues" evidence="1">
    <location>
        <begin position="454"/>
        <end position="463"/>
    </location>
</feature>
<organism evidence="2 3">
    <name type="scientific">Triparma strigata</name>
    <dbReference type="NCBI Taxonomy" id="1606541"/>
    <lineage>
        <taxon>Eukaryota</taxon>
        <taxon>Sar</taxon>
        <taxon>Stramenopiles</taxon>
        <taxon>Ochrophyta</taxon>
        <taxon>Bolidophyceae</taxon>
        <taxon>Parmales</taxon>
        <taxon>Triparmaceae</taxon>
        <taxon>Triparma</taxon>
    </lineage>
</organism>
<proteinExistence type="predicted"/>
<feature type="region of interest" description="Disordered" evidence="1">
    <location>
        <begin position="262"/>
        <end position="328"/>
    </location>
</feature>
<dbReference type="Proteomes" id="UP001165085">
    <property type="component" value="Unassembled WGS sequence"/>
</dbReference>
<feature type="region of interest" description="Disordered" evidence="1">
    <location>
        <begin position="404"/>
        <end position="463"/>
    </location>
</feature>
<feature type="compositionally biased region" description="Pro residues" evidence="1">
    <location>
        <begin position="346"/>
        <end position="355"/>
    </location>
</feature>
<accession>A0A9W7AQ40</accession>
<feature type="compositionally biased region" description="Low complexity" evidence="1">
    <location>
        <begin position="307"/>
        <end position="318"/>
    </location>
</feature>
<feature type="region of interest" description="Disordered" evidence="1">
    <location>
        <begin position="340"/>
        <end position="379"/>
    </location>
</feature>
<feature type="compositionally biased region" description="Pro residues" evidence="1">
    <location>
        <begin position="84"/>
        <end position="94"/>
    </location>
</feature>
<sequence>MSSPSSTLSSSSSSNSPPPVPQNTLFSAELDDGLTPPSGSTSTSSFSPSEPASYEKKNSYETYDSQSFISDRGTSLTSMSELTAPPPPPPPPPKQNKCSHNRNVDFGCVDVRTYARIMSDNPSVSSGPPVGLDWSFQARDTVDLESYEIDRRLERMDINTFARRGRMNVEDRVRICLESGSTGEEIKACVREVRTIQERMLQNIYGASPFEEVQEKWNSFTEQINMAGIVAAKKFTKLWRKKTKERKEAAMELSEKDEITATAGNTPVKVPGLSSTIVSDTDSSVQRDSNASSTPETNSSSDNRPASSNNISSLEGSSPSPPYPSYTVGQKNACQIKSILKKVSAVPPPPPPPPSKVAFFKSSPKEVEKKTKGDDESIDAEEIKVDLKNFAKSTIKSFKRASKIKFGSTSGDDDSSTFSADMEASMEETEERVSWSTFGNSKKRDGGDGQEDAAASKKECTIS</sequence>